<dbReference type="Gene3D" id="2.60.40.1120">
    <property type="entry name" value="Carboxypeptidase-like, regulatory domain"/>
    <property type="match status" value="1"/>
</dbReference>
<proteinExistence type="predicted"/>
<dbReference type="Proteomes" id="UP000240572">
    <property type="component" value="Unassembled WGS sequence"/>
</dbReference>
<dbReference type="GO" id="GO:0004180">
    <property type="term" value="F:carboxypeptidase activity"/>
    <property type="evidence" value="ECO:0007669"/>
    <property type="project" value="UniProtKB-KW"/>
</dbReference>
<dbReference type="SUPFAM" id="SSF49464">
    <property type="entry name" value="Carboxypeptidase regulatory domain-like"/>
    <property type="match status" value="1"/>
</dbReference>
<name>A0A2P8D680_9BACT</name>
<keyword evidence="2" id="KW-0645">Protease</keyword>
<keyword evidence="1" id="KW-0732">Signal</keyword>
<evidence type="ECO:0000256" key="1">
    <source>
        <dbReference type="SAM" id="SignalP"/>
    </source>
</evidence>
<keyword evidence="3" id="KW-1185">Reference proteome</keyword>
<keyword evidence="2" id="KW-0121">Carboxypeptidase</keyword>
<reference evidence="2 3" key="1">
    <citation type="submission" date="2018-03" db="EMBL/GenBank/DDBJ databases">
        <title>Genomic Encyclopedia of Type Strains, Phase III (KMG-III): the genomes of soil and plant-associated and newly described type strains.</title>
        <authorList>
            <person name="Whitman W."/>
        </authorList>
    </citation>
    <scope>NUCLEOTIDE SEQUENCE [LARGE SCALE GENOMIC DNA]</scope>
    <source>
        <strain evidence="2 3">CGMCC 1.12700</strain>
    </source>
</reference>
<dbReference type="OrthoDB" id="714262at2"/>
<sequence>MGLSFRILLCTLFCSLAFIPQSHALTMKGRVFDYKTNQPMANVNIVNTFTETGVTTDSTGLFTMEVSQGHLVEFRRIGYKISRVRIEQTQLPYYNIAMREGAIDLMEVEIRGNNYKLDSIERRETYKWAIEHYKLSGLDIVQHPFDALSKRNRQIWAFQKHYEYFEKEKFINYVFNERLIRQLTQMDSTRTAEYMYYYRPTYEQLQAWTEYEFYDYIKTTATAYMRRRE</sequence>
<comment type="caution">
    <text evidence="2">The sequence shown here is derived from an EMBL/GenBank/DDBJ whole genome shotgun (WGS) entry which is preliminary data.</text>
</comment>
<gene>
    <name evidence="2" type="ORF">B0I18_103318</name>
</gene>
<feature type="signal peptide" evidence="1">
    <location>
        <begin position="1"/>
        <end position="24"/>
    </location>
</feature>
<organism evidence="2 3">
    <name type="scientific">Taibaiella chishuiensis</name>
    <dbReference type="NCBI Taxonomy" id="1434707"/>
    <lineage>
        <taxon>Bacteria</taxon>
        <taxon>Pseudomonadati</taxon>
        <taxon>Bacteroidota</taxon>
        <taxon>Chitinophagia</taxon>
        <taxon>Chitinophagales</taxon>
        <taxon>Chitinophagaceae</taxon>
        <taxon>Taibaiella</taxon>
    </lineage>
</organism>
<dbReference type="RefSeq" id="WP_106522915.1">
    <property type="nucleotide sequence ID" value="NZ_PYGD01000003.1"/>
</dbReference>
<dbReference type="Pfam" id="PF13715">
    <property type="entry name" value="CarbopepD_reg_2"/>
    <property type="match status" value="1"/>
</dbReference>
<evidence type="ECO:0000313" key="2">
    <source>
        <dbReference type="EMBL" id="PSK92736.1"/>
    </source>
</evidence>
<protein>
    <submittedName>
        <fullName evidence="2">Carboxypeptidase-like protein</fullName>
    </submittedName>
</protein>
<dbReference type="EMBL" id="PYGD01000003">
    <property type="protein sequence ID" value="PSK92736.1"/>
    <property type="molecule type" value="Genomic_DNA"/>
</dbReference>
<accession>A0A2P8D680</accession>
<evidence type="ECO:0000313" key="3">
    <source>
        <dbReference type="Proteomes" id="UP000240572"/>
    </source>
</evidence>
<dbReference type="InterPro" id="IPR008969">
    <property type="entry name" value="CarboxyPept-like_regulatory"/>
</dbReference>
<keyword evidence="2" id="KW-0378">Hydrolase</keyword>
<feature type="chain" id="PRO_5015153303" evidence="1">
    <location>
        <begin position="25"/>
        <end position="229"/>
    </location>
</feature>
<dbReference type="AlphaFoldDB" id="A0A2P8D680"/>